<keyword evidence="2" id="KW-1185">Reference proteome</keyword>
<proteinExistence type="predicted"/>
<dbReference type="SUPFAM" id="SSF55961">
    <property type="entry name" value="Bet v1-like"/>
    <property type="match status" value="1"/>
</dbReference>
<accession>A0ABP7QKI0</accession>
<evidence type="ECO:0008006" key="3">
    <source>
        <dbReference type="Google" id="ProtNLM"/>
    </source>
</evidence>
<dbReference type="RefSeq" id="WP_259089889.1">
    <property type="nucleotide sequence ID" value="NZ_BAAAZC010000027.1"/>
</dbReference>
<dbReference type="Gene3D" id="3.30.530.20">
    <property type="match status" value="1"/>
</dbReference>
<name>A0ABP7QKI0_9SPHI</name>
<gene>
    <name evidence="1" type="ORF">GCM10022210_39910</name>
</gene>
<protein>
    <recommendedName>
        <fullName evidence="3">SRPBCC family protein</fullName>
    </recommendedName>
</protein>
<evidence type="ECO:0000313" key="1">
    <source>
        <dbReference type="EMBL" id="GAA3984091.1"/>
    </source>
</evidence>
<dbReference type="Proteomes" id="UP001500742">
    <property type="component" value="Unassembled WGS sequence"/>
</dbReference>
<dbReference type="CDD" id="cd07812">
    <property type="entry name" value="SRPBCC"/>
    <property type="match status" value="1"/>
</dbReference>
<reference evidence="2" key="1">
    <citation type="journal article" date="2019" name="Int. J. Syst. Evol. Microbiol.">
        <title>The Global Catalogue of Microorganisms (GCM) 10K type strain sequencing project: providing services to taxonomists for standard genome sequencing and annotation.</title>
        <authorList>
            <consortium name="The Broad Institute Genomics Platform"/>
            <consortium name="The Broad Institute Genome Sequencing Center for Infectious Disease"/>
            <person name="Wu L."/>
            <person name="Ma J."/>
        </authorList>
    </citation>
    <scope>NUCLEOTIDE SEQUENCE [LARGE SCALE GENOMIC DNA]</scope>
    <source>
        <strain evidence="2">JCM 16601</strain>
    </source>
</reference>
<sequence length="131" mass="14757">MTTFTSTISINKPVNEVFNYLADFNNHRQLMPDSIQEWVSSVDDASFSIPNMAKLSLKIDSRVTDEQVVIIPAAKPPFDLKLKWSLSFNNDHTDVVFTIDAELNMMLKMLASGPLQKLADHETQSLKTILS</sequence>
<comment type="caution">
    <text evidence="1">The sequence shown here is derived from an EMBL/GenBank/DDBJ whole genome shotgun (WGS) entry which is preliminary data.</text>
</comment>
<organism evidence="1 2">
    <name type="scientific">Mucilaginibacter dorajii</name>
    <dbReference type="NCBI Taxonomy" id="692994"/>
    <lineage>
        <taxon>Bacteria</taxon>
        <taxon>Pseudomonadati</taxon>
        <taxon>Bacteroidota</taxon>
        <taxon>Sphingobacteriia</taxon>
        <taxon>Sphingobacteriales</taxon>
        <taxon>Sphingobacteriaceae</taxon>
        <taxon>Mucilaginibacter</taxon>
    </lineage>
</organism>
<dbReference type="EMBL" id="BAAAZC010000027">
    <property type="protein sequence ID" value="GAA3984091.1"/>
    <property type="molecule type" value="Genomic_DNA"/>
</dbReference>
<evidence type="ECO:0000313" key="2">
    <source>
        <dbReference type="Proteomes" id="UP001500742"/>
    </source>
</evidence>
<dbReference type="InterPro" id="IPR023393">
    <property type="entry name" value="START-like_dom_sf"/>
</dbReference>